<dbReference type="EMBL" id="QPIX01000008">
    <property type="protein sequence ID" value="RCW22601.1"/>
    <property type="molecule type" value="Genomic_DNA"/>
</dbReference>
<protein>
    <submittedName>
        <fullName evidence="1">Uncharacterized protein</fullName>
    </submittedName>
</protein>
<organism evidence="1 2">
    <name type="scientific">Ciceribacter lividus</name>
    <dbReference type="NCBI Taxonomy" id="1197950"/>
    <lineage>
        <taxon>Bacteria</taxon>
        <taxon>Pseudomonadati</taxon>
        <taxon>Pseudomonadota</taxon>
        <taxon>Alphaproteobacteria</taxon>
        <taxon>Hyphomicrobiales</taxon>
        <taxon>Rhizobiaceae</taxon>
        <taxon>Ciceribacter</taxon>
    </lineage>
</organism>
<reference evidence="1 2" key="1">
    <citation type="submission" date="2018-07" db="EMBL/GenBank/DDBJ databases">
        <title>Genomic Encyclopedia of Type Strains, Phase IV (KMG-IV): sequencing the most valuable type-strain genomes for metagenomic binning, comparative biology and taxonomic classification.</title>
        <authorList>
            <person name="Goeker M."/>
        </authorList>
    </citation>
    <scope>NUCLEOTIDE SEQUENCE [LARGE SCALE GENOMIC DNA]</scope>
    <source>
        <strain evidence="1 2">DSM 25528</strain>
    </source>
</reference>
<sequence>MKAMKEPVEEISATRAMLVILAGPILWTGHFAFAYATPAPPECWPSLSLTGVLWTGWAALTLETCTQLR</sequence>
<proteinExistence type="predicted"/>
<gene>
    <name evidence="1" type="ORF">DFR48_108123</name>
</gene>
<dbReference type="Proteomes" id="UP000252582">
    <property type="component" value="Unassembled WGS sequence"/>
</dbReference>
<evidence type="ECO:0000313" key="2">
    <source>
        <dbReference type="Proteomes" id="UP000252582"/>
    </source>
</evidence>
<comment type="caution">
    <text evidence="1">The sequence shown here is derived from an EMBL/GenBank/DDBJ whole genome shotgun (WGS) entry which is preliminary data.</text>
</comment>
<dbReference type="AlphaFoldDB" id="A0A6I7HL31"/>
<name>A0A6I7HL31_9HYPH</name>
<evidence type="ECO:0000313" key="1">
    <source>
        <dbReference type="EMBL" id="RCW22601.1"/>
    </source>
</evidence>
<keyword evidence="2" id="KW-1185">Reference proteome</keyword>
<accession>A0A6I7HL31</accession>